<evidence type="ECO:0000313" key="2">
    <source>
        <dbReference type="EMBL" id="EFD82204.2"/>
    </source>
</evidence>
<evidence type="ECO:0008006" key="4">
    <source>
        <dbReference type="Google" id="ProtNLM"/>
    </source>
</evidence>
<dbReference type="EMBL" id="ACDS02000095">
    <property type="protein sequence ID" value="EFD82204.2"/>
    <property type="molecule type" value="Genomic_DNA"/>
</dbReference>
<gene>
    <name evidence="2" type="ORF">PSAG_02240</name>
</gene>
<evidence type="ECO:0000256" key="1">
    <source>
        <dbReference type="SAM" id="MobiDB-lite"/>
    </source>
</evidence>
<comment type="caution">
    <text evidence="2">The sequence shown here is derived from an EMBL/GenBank/DDBJ whole genome shotgun (WGS) entry which is preliminary data.</text>
</comment>
<sequence length="467" mass="53722">MDEINDIGNVIANTIDNKGEDKRNFFGILRAQRGATDLYNISGDSLNLLNEAYKSNKIGADEYKEGLRNIIEATGNDLGLNVSLVYLDTSTMPKDSERSTGSSYIVDRKNRKVLIPIDVNKIEDIKELLGTLTEEVAHGKDALEGRQDKKVAEDETNKEKGLESLGRPANDYVKNKLGDKSSNIQLTTDGIDLTNADVGEKVGDKSNEGYKLFRYDLRLGINEDSIGTRDLKFTDKPYTEKEIQDTIDKTYGKGHYKIDWNKYTKDAEYREQTNYYFYQAKFFVKVKSIDKIDKGYIEITKDDGKKLKLTEIKAEEAIFHNVKKINGEWYFIFGEKTRYKKYVNEDGYELILDQNYKPVYDPVIVGTYNFHTYKSIAKNPIDFASHVKDVNLWKKYGTGPNDPTTREDREKIGDLKLGLRIQDSYNEIAKKLNSQKRKIISYSELQKMLDEIETEKVLKKVKEIEEY</sequence>
<reference evidence="3" key="1">
    <citation type="submission" date="2009-02" db="EMBL/GenBank/DDBJ databases">
        <title>The Genome Sequence of Shigella sp. D9.</title>
        <authorList>
            <consortium name="The Broad Institute Genome Sequencing Platform"/>
            <person name="Ward D."/>
            <person name="Young S.K."/>
            <person name="Kodira C.D."/>
            <person name="Zeng Q."/>
            <person name="Koehrsen M."/>
            <person name="Alvarado L."/>
            <person name="Berlin A."/>
            <person name="Borenstein D."/>
            <person name="Chen Z."/>
            <person name="Engels R."/>
            <person name="Freedman E."/>
            <person name="Gellesch M."/>
            <person name="Goldberg J."/>
            <person name="Griggs A."/>
            <person name="Gujja S."/>
            <person name="Heiman D."/>
            <person name="Hepburn T."/>
            <person name="Howarth C."/>
            <person name="Jen D."/>
            <person name="Larson L."/>
            <person name="Lewis B."/>
            <person name="Mehta T."/>
            <person name="Park D."/>
            <person name="Pearson M."/>
            <person name="Roberts A."/>
            <person name="Saif S."/>
            <person name="Shea T."/>
            <person name="Shenoy N."/>
            <person name="Sisk P."/>
            <person name="Stolte C."/>
            <person name="Sykes S."/>
            <person name="Walk T."/>
            <person name="White J."/>
            <person name="Yandava C."/>
            <person name="Allen-Vercoe E."/>
            <person name="Strauss J."/>
            <person name="Sibley C."/>
            <person name="White A."/>
            <person name="Ambrose C."/>
            <person name="Lander E."/>
            <person name="Nusbaum C."/>
            <person name="Galagan J."/>
            <person name="Birren B."/>
        </authorList>
    </citation>
    <scope>NUCLEOTIDE SEQUENCE [LARGE SCALE GENOMIC DNA]</scope>
    <source>
        <strain evidence="3">D11</strain>
    </source>
</reference>
<proteinExistence type="predicted"/>
<dbReference type="AlphaFoldDB" id="D6BJ57"/>
<protein>
    <recommendedName>
        <fullName evidence="4">Hemolysin</fullName>
    </recommendedName>
</protein>
<evidence type="ECO:0000313" key="3">
    <source>
        <dbReference type="Proteomes" id="UP000004650"/>
    </source>
</evidence>
<organism evidence="2 3">
    <name type="scientific">Fusobacterium animalis D11</name>
    <dbReference type="NCBI Taxonomy" id="556264"/>
    <lineage>
        <taxon>Bacteria</taxon>
        <taxon>Fusobacteriati</taxon>
        <taxon>Fusobacteriota</taxon>
        <taxon>Fusobacteriia</taxon>
        <taxon>Fusobacteriales</taxon>
        <taxon>Fusobacteriaceae</taxon>
        <taxon>Fusobacterium</taxon>
    </lineage>
</organism>
<name>D6BJ57_9FUSO</name>
<accession>D6BJ57</accession>
<feature type="region of interest" description="Disordered" evidence="1">
    <location>
        <begin position="143"/>
        <end position="166"/>
    </location>
</feature>
<reference evidence="2 3" key="2">
    <citation type="submission" date="2013-10" db="EMBL/GenBank/DDBJ databases">
        <title>The Genome Sequence of Fusobacterium nucleatum subsp. animalis D11.</title>
        <authorList>
            <consortium name="The Broad Institute Genomics Platform"/>
            <person name="Earl A."/>
            <person name="Ward D."/>
            <person name="Feldgarden M."/>
            <person name="Gevers D."/>
            <person name="Kostic A."/>
            <person name="Garrett W."/>
            <person name="Young S.K."/>
            <person name="Zeng Q."/>
            <person name="Gargeya S."/>
            <person name="Fitzgerald M."/>
            <person name="Abouelleil A."/>
            <person name="Alvarado L."/>
            <person name="Berlin A.M."/>
            <person name="Chapman S.B."/>
            <person name="Gainer-Dewar J."/>
            <person name="Goldberg J."/>
            <person name="Gnerre S."/>
            <person name="Griggs A."/>
            <person name="Gujja S."/>
            <person name="Hansen M."/>
            <person name="Howarth C."/>
            <person name="Imamovic A."/>
            <person name="Ireland A."/>
            <person name="Larimer J."/>
            <person name="McCowan C."/>
            <person name="Murphy C."/>
            <person name="Pearson M."/>
            <person name="Poon T.W."/>
            <person name="Priest M."/>
            <person name="Roberts A."/>
            <person name="Saif S."/>
            <person name="Shea T."/>
            <person name="Sykes S."/>
            <person name="Wortman J."/>
            <person name="Nusbaum C."/>
            <person name="Birren B."/>
        </authorList>
    </citation>
    <scope>NUCLEOTIDE SEQUENCE [LARGE SCALE GENOMIC DNA]</scope>
    <source>
        <strain evidence="2 3">D11</strain>
    </source>
</reference>
<dbReference type="Proteomes" id="UP000004650">
    <property type="component" value="Unassembled WGS sequence"/>
</dbReference>
<feature type="compositionally biased region" description="Basic and acidic residues" evidence="1">
    <location>
        <begin position="143"/>
        <end position="162"/>
    </location>
</feature>